<organism evidence="1">
    <name type="scientific">Anguilla anguilla</name>
    <name type="common">European freshwater eel</name>
    <name type="synonym">Muraena anguilla</name>
    <dbReference type="NCBI Taxonomy" id="7936"/>
    <lineage>
        <taxon>Eukaryota</taxon>
        <taxon>Metazoa</taxon>
        <taxon>Chordata</taxon>
        <taxon>Craniata</taxon>
        <taxon>Vertebrata</taxon>
        <taxon>Euteleostomi</taxon>
        <taxon>Actinopterygii</taxon>
        <taxon>Neopterygii</taxon>
        <taxon>Teleostei</taxon>
        <taxon>Anguilliformes</taxon>
        <taxon>Anguillidae</taxon>
        <taxon>Anguilla</taxon>
    </lineage>
</organism>
<dbReference type="EMBL" id="GBXM01094971">
    <property type="protein sequence ID" value="JAH13606.1"/>
    <property type="molecule type" value="Transcribed_RNA"/>
</dbReference>
<proteinExistence type="predicted"/>
<protein>
    <submittedName>
        <fullName evidence="1">Uncharacterized protein</fullName>
    </submittedName>
</protein>
<sequence>MESPDVFFYLENCFTLYFVVPNWPVKVVNVNTRS</sequence>
<evidence type="ECO:0000313" key="1">
    <source>
        <dbReference type="EMBL" id="JAH13606.1"/>
    </source>
</evidence>
<accession>A0A0E9Q9N7</accession>
<name>A0A0E9Q9N7_ANGAN</name>
<dbReference type="AlphaFoldDB" id="A0A0E9Q9N7"/>
<reference evidence="1" key="2">
    <citation type="journal article" date="2015" name="Fish Shellfish Immunol.">
        <title>Early steps in the European eel (Anguilla anguilla)-Vibrio vulnificus interaction in the gills: Role of the RtxA13 toxin.</title>
        <authorList>
            <person name="Callol A."/>
            <person name="Pajuelo D."/>
            <person name="Ebbesson L."/>
            <person name="Teles M."/>
            <person name="MacKenzie S."/>
            <person name="Amaro C."/>
        </authorList>
    </citation>
    <scope>NUCLEOTIDE SEQUENCE</scope>
</reference>
<reference evidence="1" key="1">
    <citation type="submission" date="2014-11" db="EMBL/GenBank/DDBJ databases">
        <authorList>
            <person name="Amaro Gonzalez C."/>
        </authorList>
    </citation>
    <scope>NUCLEOTIDE SEQUENCE</scope>
</reference>